<dbReference type="Pfam" id="PF01043">
    <property type="entry name" value="SecA_PP_bind"/>
    <property type="match status" value="1"/>
</dbReference>
<dbReference type="SMART" id="SM00958">
    <property type="entry name" value="SecA_PP_bind"/>
    <property type="match status" value="1"/>
</dbReference>
<dbReference type="InterPro" id="IPR001650">
    <property type="entry name" value="Helicase_C-like"/>
</dbReference>
<keyword evidence="6 12" id="KW-0547">Nucleotide-binding</keyword>
<dbReference type="PANTHER" id="PTHR30612:SF0">
    <property type="entry name" value="CHLOROPLAST PROTEIN-TRANSPORTING ATPASE"/>
    <property type="match status" value="1"/>
</dbReference>
<protein>
    <recommendedName>
        <fullName evidence="12">Protein translocase subunit SecA</fullName>
        <ecNumber evidence="12">7.4.2.8</ecNumber>
    </recommendedName>
</protein>
<evidence type="ECO:0000313" key="18">
    <source>
        <dbReference type="EMBL" id="MFC4136778.1"/>
    </source>
</evidence>
<keyword evidence="11 12" id="KW-0472">Membrane</keyword>
<evidence type="ECO:0000256" key="12">
    <source>
        <dbReference type="HAMAP-Rule" id="MF_01382"/>
    </source>
</evidence>
<evidence type="ECO:0000259" key="15">
    <source>
        <dbReference type="PROSITE" id="PS51192"/>
    </source>
</evidence>
<dbReference type="Gene3D" id="1.10.3060.10">
    <property type="entry name" value="Helical scaffold and wing domains of SecA"/>
    <property type="match status" value="1"/>
</dbReference>
<keyword evidence="4 12" id="KW-1003">Cell membrane</keyword>
<dbReference type="HAMAP" id="MF_01382">
    <property type="entry name" value="SecA"/>
    <property type="match status" value="1"/>
</dbReference>
<evidence type="ECO:0000256" key="10">
    <source>
        <dbReference type="ARBA" id="ARBA00023010"/>
    </source>
</evidence>
<dbReference type="SMART" id="SM00957">
    <property type="entry name" value="SecA_DEAD"/>
    <property type="match status" value="1"/>
</dbReference>
<dbReference type="Gene3D" id="3.40.50.300">
    <property type="entry name" value="P-loop containing nucleotide triphosphate hydrolases"/>
    <property type="match status" value="3"/>
</dbReference>
<evidence type="ECO:0000256" key="4">
    <source>
        <dbReference type="ARBA" id="ARBA00022475"/>
    </source>
</evidence>
<evidence type="ECO:0000256" key="9">
    <source>
        <dbReference type="ARBA" id="ARBA00022967"/>
    </source>
</evidence>
<dbReference type="Gene3D" id="3.90.1440.10">
    <property type="entry name" value="SecA, preprotein cross-linking domain"/>
    <property type="match status" value="1"/>
</dbReference>
<evidence type="ECO:0000256" key="1">
    <source>
        <dbReference type="ARBA" id="ARBA00004170"/>
    </source>
</evidence>
<dbReference type="InterPro" id="IPR011130">
    <property type="entry name" value="SecA_preprotein_X-link_dom"/>
</dbReference>
<feature type="region of interest" description="Disordered" evidence="14">
    <location>
        <begin position="57"/>
        <end position="80"/>
    </location>
</feature>
<dbReference type="PANTHER" id="PTHR30612">
    <property type="entry name" value="SECA INNER MEMBRANE COMPONENT OF SEC PROTEIN SECRETION SYSTEM"/>
    <property type="match status" value="1"/>
</dbReference>
<keyword evidence="7 12" id="KW-0067">ATP-binding</keyword>
<proteinExistence type="inferred from homology"/>
<feature type="binding site" evidence="12">
    <location>
        <position position="117"/>
    </location>
    <ligand>
        <name>ATP</name>
        <dbReference type="ChEBI" id="CHEBI:30616"/>
    </ligand>
</feature>
<dbReference type="EC" id="7.4.2.8" evidence="12"/>
<accession>A0ABV8M2I4</accession>
<comment type="caution">
    <text evidence="18">The sequence shown here is derived from an EMBL/GenBank/DDBJ whole genome shotgun (WGS) entry which is preliminary data.</text>
</comment>
<evidence type="ECO:0000259" key="16">
    <source>
        <dbReference type="PROSITE" id="PS51194"/>
    </source>
</evidence>
<reference evidence="19" key="1">
    <citation type="journal article" date="2019" name="Int. J. Syst. Evol. Microbiol.">
        <title>The Global Catalogue of Microorganisms (GCM) 10K type strain sequencing project: providing services to taxonomists for standard genome sequencing and annotation.</title>
        <authorList>
            <consortium name="The Broad Institute Genomics Platform"/>
            <consortium name="The Broad Institute Genome Sequencing Center for Infectious Disease"/>
            <person name="Wu L."/>
            <person name="Ma J."/>
        </authorList>
    </citation>
    <scope>NUCLEOTIDE SEQUENCE [LARGE SCALE GENOMIC DNA]</scope>
    <source>
        <strain evidence="19">CGMCC 4.7289</strain>
    </source>
</reference>
<dbReference type="InterPro" id="IPR036670">
    <property type="entry name" value="SecA_X-link_sf"/>
</dbReference>
<dbReference type="Pfam" id="PF21090">
    <property type="entry name" value="P-loop_SecA"/>
    <property type="match status" value="2"/>
</dbReference>
<dbReference type="Pfam" id="PF07517">
    <property type="entry name" value="SecA_DEAD"/>
    <property type="match status" value="1"/>
</dbReference>
<dbReference type="InterPro" id="IPR036266">
    <property type="entry name" value="SecA_Wing/Scaffold_sf"/>
</dbReference>
<dbReference type="Pfam" id="PF07516">
    <property type="entry name" value="SecA_SW"/>
    <property type="match status" value="1"/>
</dbReference>
<dbReference type="Proteomes" id="UP001595816">
    <property type="component" value="Unassembled WGS sequence"/>
</dbReference>
<keyword evidence="19" id="KW-1185">Reference proteome</keyword>
<dbReference type="InterPro" id="IPR000185">
    <property type="entry name" value="SecA"/>
</dbReference>
<comment type="similarity">
    <text evidence="2 12">Belongs to the SecA family.</text>
</comment>
<evidence type="ECO:0000256" key="14">
    <source>
        <dbReference type="SAM" id="MobiDB-lite"/>
    </source>
</evidence>
<evidence type="ECO:0000256" key="11">
    <source>
        <dbReference type="ARBA" id="ARBA00023136"/>
    </source>
</evidence>
<feature type="binding site" evidence="12">
    <location>
        <begin position="135"/>
        <end position="139"/>
    </location>
    <ligand>
        <name>ATP</name>
        <dbReference type="ChEBI" id="CHEBI:30616"/>
    </ligand>
</feature>
<dbReference type="InterPro" id="IPR026389">
    <property type="entry name" value="SecA_Actinobact-type"/>
</dbReference>
<dbReference type="PRINTS" id="PR00906">
    <property type="entry name" value="SECA"/>
</dbReference>
<organism evidence="18 19">
    <name type="scientific">Hamadaea flava</name>
    <dbReference type="NCBI Taxonomy" id="1742688"/>
    <lineage>
        <taxon>Bacteria</taxon>
        <taxon>Bacillati</taxon>
        <taxon>Actinomycetota</taxon>
        <taxon>Actinomycetes</taxon>
        <taxon>Micromonosporales</taxon>
        <taxon>Micromonosporaceae</taxon>
        <taxon>Hamadaea</taxon>
    </lineage>
</organism>
<dbReference type="CDD" id="cd17928">
    <property type="entry name" value="DEXDc_SecA"/>
    <property type="match status" value="1"/>
</dbReference>
<evidence type="ECO:0000256" key="7">
    <source>
        <dbReference type="ARBA" id="ARBA00022840"/>
    </source>
</evidence>
<dbReference type="InterPro" id="IPR027417">
    <property type="entry name" value="P-loop_NTPase"/>
</dbReference>
<feature type="domain" description="Helicase ATP-binding" evidence="15">
    <location>
        <begin position="119"/>
        <end position="277"/>
    </location>
</feature>
<feature type="coiled-coil region" evidence="13">
    <location>
        <begin position="27"/>
        <end position="54"/>
    </location>
</feature>
<comment type="function">
    <text evidence="12">Part of the Sec protein translocase complex. Interacts with the SecYEG preprotein conducting channel. Has a central role in coupling the hydrolysis of ATP to the transfer of proteins into and across the cell membrane, serving as an ATP-driven molecular motor driving the stepwise translocation of polypeptide chains across the membrane.</text>
</comment>
<comment type="subcellular location">
    <subcellularLocation>
        <location evidence="12">Cell membrane</location>
        <topology evidence="12">Peripheral membrane protein</topology>
        <orientation evidence="12">Cytoplasmic side</orientation>
    </subcellularLocation>
    <subcellularLocation>
        <location evidence="12">Cytoplasm</location>
    </subcellularLocation>
    <subcellularLocation>
        <location evidence="1">Membrane</location>
        <topology evidence="1">Peripheral membrane protein</topology>
    </subcellularLocation>
    <text evidence="12">Distribution is 50-50.</text>
</comment>
<dbReference type="PROSITE" id="PS01312">
    <property type="entry name" value="SECA"/>
    <property type="match status" value="1"/>
</dbReference>
<keyword evidence="5 12" id="KW-0963">Cytoplasm</keyword>
<sequence length="800" mass="87823">MGLATKFRQKLRTFMQRPGSTVSLAPFEALLPRIEELEEELKALSDDELKARALELGDRLTGAGETEDSEPEESPEYVDSLQRAQPVMIHDDDLVEICALGREAGRRALDERAFDTQLLGAMSMLAGTIVEMATGEGKTLAAAIAAFGYATRGARVQIMTVNDYLAHRDAEWMRPVYDLLGMTVGSVGEGSTHEERVAAYACDVTYASVSEAGFDFLRDQLVTSKDDEVMPGLATLILDEADFILIDEARVPLVLAGSVEELVSPAQKAAEIVAKMEKARDFIRVEGGRNVQLTEAGARLVEREWDGIDLYAQDNLDKLTAINLALHARVLVHRDVDYIVRDGQVQLVDSVRGRVAQRRRWPDGLQAAVEAKEGVHSTAEGEILATITVQGFVGLYPTVCGMTGTAVNVGDELREFYRLEVAVIPPNTPSIRNDDEDRVYATAEEKEDAIIAEVAEAHEQGRPVLIGTLDVAESERLARSLREAEIECVVLNAKNDAEEAAIIAEAGALGRVTVSTQMAGRGTDIRLGGRDERDRDEVVETGGLYVIGAGRHDSRRVDDQLRGRAGRQGDPGGSVFFVSPEDSLIVRNGEPFTANVAADGRMTGAEVDYSVSHAQKVSEGVHFEIHRNTWKYGVLVERQRQLLAAKRRELLNTDLAARWVLEADKERYDEIADAIGDEETEEAARSIALAHLDRAWADHLAMLSDVREGVHLRALGRQDPLDEYHRVAIPAFKELTEGIQTSTVETFAEAELTDPDWDTSAAGLPRPTATWTYMVHENPFGSEIERFVSAMARALLGKRS</sequence>
<name>A0ABV8M2I4_9ACTN</name>
<feature type="binding site" evidence="12">
    <location>
        <position position="524"/>
    </location>
    <ligand>
        <name>ATP</name>
        <dbReference type="ChEBI" id="CHEBI:30616"/>
    </ligand>
</feature>
<keyword evidence="9 12" id="KW-1278">Translocase</keyword>
<dbReference type="SUPFAM" id="SSF81886">
    <property type="entry name" value="Helical scaffold and wing domains of SecA"/>
    <property type="match status" value="1"/>
</dbReference>
<evidence type="ECO:0000256" key="5">
    <source>
        <dbReference type="ARBA" id="ARBA00022490"/>
    </source>
</evidence>
<dbReference type="InterPro" id="IPR044722">
    <property type="entry name" value="SecA_SF2_C"/>
</dbReference>
<dbReference type="EMBL" id="JBHSAY010000033">
    <property type="protein sequence ID" value="MFC4136778.1"/>
    <property type="molecule type" value="Genomic_DNA"/>
</dbReference>
<feature type="domain" description="Helicase C-terminal" evidence="16">
    <location>
        <begin position="435"/>
        <end position="618"/>
    </location>
</feature>
<dbReference type="SUPFAM" id="SSF81767">
    <property type="entry name" value="Pre-protein crosslinking domain of SecA"/>
    <property type="match status" value="1"/>
</dbReference>
<dbReference type="InterPro" id="IPR014018">
    <property type="entry name" value="SecA_motor_DEAD"/>
</dbReference>
<evidence type="ECO:0000256" key="6">
    <source>
        <dbReference type="ARBA" id="ARBA00022741"/>
    </source>
</evidence>
<evidence type="ECO:0000256" key="2">
    <source>
        <dbReference type="ARBA" id="ARBA00007650"/>
    </source>
</evidence>
<gene>
    <name evidence="18" type="primary">secA2</name>
    <name evidence="12" type="synonym">secA</name>
    <name evidence="18" type="ORF">ACFOZ4_39760</name>
</gene>
<keyword evidence="10 12" id="KW-0811">Translocation</keyword>
<comment type="catalytic activity">
    <reaction evidence="12">
        <text>ATP + H2O + cellular proteinSide 1 = ADP + phosphate + cellular proteinSide 2.</text>
        <dbReference type="EC" id="7.4.2.8"/>
    </reaction>
</comment>
<evidence type="ECO:0000256" key="3">
    <source>
        <dbReference type="ARBA" id="ARBA00022448"/>
    </source>
</evidence>
<dbReference type="InterPro" id="IPR014001">
    <property type="entry name" value="Helicase_ATP-bd"/>
</dbReference>
<dbReference type="InterPro" id="IPR011116">
    <property type="entry name" value="SecA_Wing/Scaffold"/>
</dbReference>
<dbReference type="InterPro" id="IPR011115">
    <property type="entry name" value="SecA_DEAD"/>
</dbReference>
<dbReference type="SUPFAM" id="SSF52540">
    <property type="entry name" value="P-loop containing nucleoside triphosphate hydrolases"/>
    <property type="match status" value="2"/>
</dbReference>
<evidence type="ECO:0000256" key="8">
    <source>
        <dbReference type="ARBA" id="ARBA00022927"/>
    </source>
</evidence>
<feature type="domain" description="SecA family profile" evidence="17">
    <location>
        <begin position="9"/>
        <end position="608"/>
    </location>
</feature>
<dbReference type="PROSITE" id="PS51192">
    <property type="entry name" value="HELICASE_ATP_BIND_1"/>
    <property type="match status" value="1"/>
</dbReference>
<dbReference type="CDD" id="cd18803">
    <property type="entry name" value="SF2_C_secA"/>
    <property type="match status" value="1"/>
</dbReference>
<keyword evidence="13" id="KW-0175">Coiled coil</keyword>
<dbReference type="RefSeq" id="WP_253760641.1">
    <property type="nucleotide sequence ID" value="NZ_JAMZDZ010000001.1"/>
</dbReference>
<dbReference type="PROSITE" id="PS51196">
    <property type="entry name" value="SECA_MOTOR_DEAD"/>
    <property type="match status" value="1"/>
</dbReference>
<evidence type="ECO:0000313" key="19">
    <source>
        <dbReference type="Proteomes" id="UP001595816"/>
    </source>
</evidence>
<dbReference type="PROSITE" id="PS51194">
    <property type="entry name" value="HELICASE_CTER"/>
    <property type="match status" value="1"/>
</dbReference>
<feature type="compositionally biased region" description="Acidic residues" evidence="14">
    <location>
        <begin position="65"/>
        <end position="76"/>
    </location>
</feature>
<keyword evidence="3 12" id="KW-0813">Transport</keyword>
<evidence type="ECO:0000259" key="17">
    <source>
        <dbReference type="PROSITE" id="PS51196"/>
    </source>
</evidence>
<keyword evidence="8 12" id="KW-0653">Protein transport</keyword>
<dbReference type="InterPro" id="IPR020937">
    <property type="entry name" value="SecA_CS"/>
</dbReference>
<dbReference type="NCBIfam" id="TIGR04221">
    <property type="entry name" value="SecA2_Mycobac"/>
    <property type="match status" value="1"/>
</dbReference>
<comment type="subunit">
    <text evidence="12">Monomer and homodimer. Part of the essential Sec protein translocation apparatus which comprises SecA, SecYEG and auxiliary proteins SecDF. Other proteins may also be involved.</text>
</comment>
<evidence type="ECO:0000256" key="13">
    <source>
        <dbReference type="SAM" id="Coils"/>
    </source>
</evidence>